<dbReference type="PROSITE" id="PS51197">
    <property type="entry name" value="HTH_RRF2_2"/>
    <property type="match status" value="1"/>
</dbReference>
<dbReference type="RefSeq" id="WP_117900834.1">
    <property type="nucleotide sequence ID" value="NZ_CATZTO010000002.1"/>
</dbReference>
<dbReference type="InterPro" id="IPR036388">
    <property type="entry name" value="WH-like_DNA-bd_sf"/>
</dbReference>
<organism evidence="2 4">
    <name type="scientific">Eubacterium ventriosum</name>
    <dbReference type="NCBI Taxonomy" id="39496"/>
    <lineage>
        <taxon>Bacteria</taxon>
        <taxon>Bacillati</taxon>
        <taxon>Bacillota</taxon>
        <taxon>Clostridia</taxon>
        <taxon>Eubacteriales</taxon>
        <taxon>Eubacteriaceae</taxon>
        <taxon>Eubacterium</taxon>
    </lineage>
</organism>
<dbReference type="GO" id="GO:0005829">
    <property type="term" value="C:cytosol"/>
    <property type="evidence" value="ECO:0007669"/>
    <property type="project" value="TreeGrafter"/>
</dbReference>
<dbReference type="PANTHER" id="PTHR33221:SF5">
    <property type="entry name" value="HTH-TYPE TRANSCRIPTIONAL REGULATOR ISCR"/>
    <property type="match status" value="1"/>
</dbReference>
<dbReference type="InterPro" id="IPR000944">
    <property type="entry name" value="Tscrpt_reg_Rrf2"/>
</dbReference>
<accession>A0A413S0L7</accession>
<gene>
    <name evidence="3" type="ORF">DW918_11905</name>
    <name evidence="2" type="ORF">DW929_06100</name>
</gene>
<evidence type="ECO:0000313" key="5">
    <source>
        <dbReference type="Proteomes" id="UP000285740"/>
    </source>
</evidence>
<reference evidence="4 5" key="1">
    <citation type="submission" date="2018-08" db="EMBL/GenBank/DDBJ databases">
        <title>A genome reference for cultivated species of the human gut microbiota.</title>
        <authorList>
            <person name="Zou Y."/>
            <person name="Xue W."/>
            <person name="Luo G."/>
        </authorList>
    </citation>
    <scope>NUCLEOTIDE SEQUENCE [LARGE SCALE GENOMIC DNA]</scope>
    <source>
        <strain evidence="3 5">AM42-30</strain>
        <strain evidence="2 4">AM43-2</strain>
    </source>
</reference>
<evidence type="ECO:0000313" key="2">
    <source>
        <dbReference type="EMBL" id="RHA54787.1"/>
    </source>
</evidence>
<dbReference type="GO" id="GO:0003700">
    <property type="term" value="F:DNA-binding transcription factor activity"/>
    <property type="evidence" value="ECO:0007669"/>
    <property type="project" value="TreeGrafter"/>
</dbReference>
<dbReference type="Proteomes" id="UP000284598">
    <property type="component" value="Unassembled WGS sequence"/>
</dbReference>
<dbReference type="AlphaFoldDB" id="A0A413S0L7"/>
<sequence length="147" mass="16409">MNLSKKSRYGLTALIDLSIHSTKGHVSLISIAERNGISPQYLEHIFASLRRAGIIKSIKGAQGGYLLGDSPSRITVASIIEALDGAYKIEREEVSESENPRIALTIQNLIIDKINDRLDEVLENTTLADLESSYKDYDEYNQGMYYI</sequence>
<dbReference type="GO" id="GO:0003677">
    <property type="term" value="F:DNA binding"/>
    <property type="evidence" value="ECO:0007669"/>
    <property type="project" value="UniProtKB-KW"/>
</dbReference>
<dbReference type="Proteomes" id="UP000285740">
    <property type="component" value="Unassembled WGS sequence"/>
</dbReference>
<dbReference type="EMBL" id="QSFO01000006">
    <property type="protein sequence ID" value="RHA54787.1"/>
    <property type="molecule type" value="Genomic_DNA"/>
</dbReference>
<evidence type="ECO:0000313" key="3">
    <source>
        <dbReference type="EMBL" id="RHA74720.1"/>
    </source>
</evidence>
<dbReference type="NCBIfam" id="TIGR00738">
    <property type="entry name" value="rrf2_super"/>
    <property type="match status" value="1"/>
</dbReference>
<keyword evidence="1" id="KW-0238">DNA-binding</keyword>
<dbReference type="InterPro" id="IPR036390">
    <property type="entry name" value="WH_DNA-bd_sf"/>
</dbReference>
<name>A0A413S0L7_9FIRM</name>
<protein>
    <submittedName>
        <fullName evidence="2">Rrf2 family transcriptional regulator</fullName>
    </submittedName>
</protein>
<dbReference type="InterPro" id="IPR030489">
    <property type="entry name" value="TR_Rrf2-type_CS"/>
</dbReference>
<evidence type="ECO:0000313" key="4">
    <source>
        <dbReference type="Proteomes" id="UP000284598"/>
    </source>
</evidence>
<dbReference type="Pfam" id="PF02082">
    <property type="entry name" value="Rrf2"/>
    <property type="match status" value="1"/>
</dbReference>
<dbReference type="Gene3D" id="1.10.10.10">
    <property type="entry name" value="Winged helix-like DNA-binding domain superfamily/Winged helix DNA-binding domain"/>
    <property type="match status" value="1"/>
</dbReference>
<dbReference type="SUPFAM" id="SSF46785">
    <property type="entry name" value="Winged helix' DNA-binding domain"/>
    <property type="match status" value="1"/>
</dbReference>
<dbReference type="PROSITE" id="PS01332">
    <property type="entry name" value="HTH_RRF2_1"/>
    <property type="match status" value="1"/>
</dbReference>
<comment type="caution">
    <text evidence="2">The sequence shown here is derived from an EMBL/GenBank/DDBJ whole genome shotgun (WGS) entry which is preliminary data.</text>
</comment>
<proteinExistence type="predicted"/>
<dbReference type="EMBL" id="QSFV01000071">
    <property type="protein sequence ID" value="RHA74720.1"/>
    <property type="molecule type" value="Genomic_DNA"/>
</dbReference>
<dbReference type="PANTHER" id="PTHR33221">
    <property type="entry name" value="WINGED HELIX-TURN-HELIX TRANSCRIPTIONAL REGULATOR, RRF2 FAMILY"/>
    <property type="match status" value="1"/>
</dbReference>
<evidence type="ECO:0000256" key="1">
    <source>
        <dbReference type="ARBA" id="ARBA00023125"/>
    </source>
</evidence>